<reference evidence="3 4" key="1">
    <citation type="submission" date="2022-03" db="EMBL/GenBank/DDBJ databases">
        <title>Complete genome sequence of Lysobacter capsici VKM B-2533 and Lysobacter gummosus 10.1.1, promising sources of lytic agents.</title>
        <authorList>
            <person name="Tarlachkov S.V."/>
            <person name="Kudryakova I.V."/>
            <person name="Afoshin A.S."/>
            <person name="Leontyevskaya E.A."/>
            <person name="Leontyevskaya N.V."/>
        </authorList>
    </citation>
    <scope>NUCLEOTIDE SEQUENCE [LARGE SCALE GENOMIC DNA]</scope>
    <source>
        <strain evidence="3 4">10.1.1</strain>
    </source>
</reference>
<dbReference type="Proteomes" id="UP000829194">
    <property type="component" value="Chromosome"/>
</dbReference>
<dbReference type="PANTHER" id="PTHR43194:SF2">
    <property type="entry name" value="PEROXISOMAL MEMBRANE PROTEIN LPX1"/>
    <property type="match status" value="1"/>
</dbReference>
<dbReference type="Gene3D" id="3.40.50.1820">
    <property type="entry name" value="alpha/beta hydrolase"/>
    <property type="match status" value="1"/>
</dbReference>
<evidence type="ECO:0000313" key="4">
    <source>
        <dbReference type="Proteomes" id="UP000829194"/>
    </source>
</evidence>
<dbReference type="InterPro" id="IPR000073">
    <property type="entry name" value="AB_hydrolase_1"/>
</dbReference>
<organism evidence="3 4">
    <name type="scientific">Lysobacter gummosus</name>
    <dbReference type="NCBI Taxonomy" id="262324"/>
    <lineage>
        <taxon>Bacteria</taxon>
        <taxon>Pseudomonadati</taxon>
        <taxon>Pseudomonadota</taxon>
        <taxon>Gammaproteobacteria</taxon>
        <taxon>Lysobacterales</taxon>
        <taxon>Lysobacteraceae</taxon>
        <taxon>Lysobacter</taxon>
    </lineage>
</organism>
<dbReference type="InterPro" id="IPR050228">
    <property type="entry name" value="Carboxylesterase_BioH"/>
</dbReference>
<keyword evidence="4" id="KW-1185">Reference proteome</keyword>
<dbReference type="Pfam" id="PF00561">
    <property type="entry name" value="Abhydrolase_1"/>
    <property type="match status" value="1"/>
</dbReference>
<dbReference type="InterPro" id="IPR029058">
    <property type="entry name" value="AB_hydrolase_fold"/>
</dbReference>
<protein>
    <submittedName>
        <fullName evidence="3">Alpha/beta hydrolase</fullName>
    </submittedName>
</protein>
<gene>
    <name evidence="3" type="ORF">MOV92_23315</name>
</gene>
<feature type="chain" id="PRO_5045346026" evidence="1">
    <location>
        <begin position="32"/>
        <end position="330"/>
    </location>
</feature>
<dbReference type="SUPFAM" id="SSF53474">
    <property type="entry name" value="alpha/beta-Hydrolases"/>
    <property type="match status" value="1"/>
</dbReference>
<evidence type="ECO:0000313" key="3">
    <source>
        <dbReference type="EMBL" id="UNP29360.1"/>
    </source>
</evidence>
<feature type="signal peptide" evidence="1">
    <location>
        <begin position="1"/>
        <end position="31"/>
    </location>
</feature>
<accession>A0ABY3XE69</accession>
<name>A0ABY3XE69_9GAMM</name>
<dbReference type="GO" id="GO:0016787">
    <property type="term" value="F:hydrolase activity"/>
    <property type="evidence" value="ECO:0007669"/>
    <property type="project" value="UniProtKB-KW"/>
</dbReference>
<keyword evidence="1" id="KW-0732">Signal</keyword>
<dbReference type="PROSITE" id="PS51257">
    <property type="entry name" value="PROKAR_LIPOPROTEIN"/>
    <property type="match status" value="1"/>
</dbReference>
<dbReference type="PRINTS" id="PR00111">
    <property type="entry name" value="ABHYDROLASE"/>
</dbReference>
<feature type="domain" description="AB hydrolase-1" evidence="2">
    <location>
        <begin position="73"/>
        <end position="177"/>
    </location>
</feature>
<proteinExistence type="predicted"/>
<dbReference type="RefSeq" id="WP_057944839.1">
    <property type="nucleotide sequence ID" value="NZ_CP011131.1"/>
</dbReference>
<sequence>MNRRSFIQLGLGAMSAMGAGVLAGCAGGAIAAATGGSANGAWDAAAFHAARRYLPTSYGQIAYVERGRGPVALLLHGFPLNGFQWRGVMAELAAHRRCIAPDWLGLGYTRVAQGQSVTPADQVGMLIAFLDKLGIDEVDVIANDSGGQVAQLLVAAHPQRVRSMLLSNCDTEIDSPPAAVVPVIEAARRGRFALDTFPPQLADHAFSRSDKGIGVLCFTYPQHPSDEAIDTYFRPLVESPERVRLTDAYAIGLDPNPLAGLEATLKQRTQPVRILWGTGDTIFSAASPDYLDRLFPNSRGVRRIEGAKLFFPEEFPHEVAQEALKLWASM</sequence>
<evidence type="ECO:0000259" key="2">
    <source>
        <dbReference type="Pfam" id="PF00561"/>
    </source>
</evidence>
<keyword evidence="3" id="KW-0378">Hydrolase</keyword>
<dbReference type="EMBL" id="CP093547">
    <property type="protein sequence ID" value="UNP29360.1"/>
    <property type="molecule type" value="Genomic_DNA"/>
</dbReference>
<evidence type="ECO:0000256" key="1">
    <source>
        <dbReference type="SAM" id="SignalP"/>
    </source>
</evidence>
<dbReference type="PANTHER" id="PTHR43194">
    <property type="entry name" value="HYDROLASE ALPHA/BETA FOLD FAMILY"/>
    <property type="match status" value="1"/>
</dbReference>